<evidence type="ECO:0000313" key="3">
    <source>
        <dbReference type="Proteomes" id="UP000709466"/>
    </source>
</evidence>
<dbReference type="InterPro" id="IPR001206">
    <property type="entry name" value="Diacylglycerol_kinase_cat_dom"/>
</dbReference>
<organism evidence="2 3">
    <name type="scientific">Marivivens donghaensis</name>
    <dbReference type="NCBI Taxonomy" id="1699413"/>
    <lineage>
        <taxon>Bacteria</taxon>
        <taxon>Pseudomonadati</taxon>
        <taxon>Pseudomonadota</taxon>
        <taxon>Alphaproteobacteria</taxon>
        <taxon>Rhodobacterales</taxon>
        <taxon>Paracoccaceae</taxon>
        <taxon>Marivivens group</taxon>
        <taxon>Marivivens</taxon>
    </lineage>
</organism>
<dbReference type="Gene3D" id="3.40.50.10330">
    <property type="entry name" value="Probable inorganic polyphosphate/atp-NAD kinase, domain 1"/>
    <property type="match status" value="1"/>
</dbReference>
<dbReference type="InterPro" id="IPR050187">
    <property type="entry name" value="Lipid_Phosphate_FormReg"/>
</dbReference>
<dbReference type="RefSeq" id="WP_167636325.1">
    <property type="nucleotide sequence ID" value="NZ_JAATOP010000002.1"/>
</dbReference>
<dbReference type="SMART" id="SM00046">
    <property type="entry name" value="DAGKc"/>
    <property type="match status" value="1"/>
</dbReference>
<keyword evidence="2" id="KW-0418">Kinase</keyword>
<comment type="caution">
    <text evidence="2">The sequence shown here is derived from an EMBL/GenBank/DDBJ whole genome shotgun (WGS) entry which is preliminary data.</text>
</comment>
<evidence type="ECO:0000259" key="1">
    <source>
        <dbReference type="PROSITE" id="PS50146"/>
    </source>
</evidence>
<dbReference type="InterPro" id="IPR016064">
    <property type="entry name" value="NAD/diacylglycerol_kinase_sf"/>
</dbReference>
<dbReference type="Pfam" id="PF00781">
    <property type="entry name" value="DAGK_cat"/>
    <property type="match status" value="1"/>
</dbReference>
<gene>
    <name evidence="2" type="ORF">HCZ30_03170</name>
</gene>
<keyword evidence="2" id="KW-0808">Transferase</keyword>
<dbReference type="InterPro" id="IPR017438">
    <property type="entry name" value="ATP-NAD_kinase_N"/>
</dbReference>
<dbReference type="SUPFAM" id="SSF111331">
    <property type="entry name" value="NAD kinase/diacylglycerol kinase-like"/>
    <property type="match status" value="1"/>
</dbReference>
<dbReference type="Proteomes" id="UP000709466">
    <property type="component" value="Unassembled WGS sequence"/>
</dbReference>
<dbReference type="Gene3D" id="2.60.200.40">
    <property type="match status" value="1"/>
</dbReference>
<dbReference type="GO" id="GO:0016301">
    <property type="term" value="F:kinase activity"/>
    <property type="evidence" value="ECO:0007669"/>
    <property type="project" value="UniProtKB-KW"/>
</dbReference>
<dbReference type="PANTHER" id="PTHR12358:SF54">
    <property type="entry name" value="SPHINGOSINE KINASE RELATED PROTEIN"/>
    <property type="match status" value="1"/>
</dbReference>
<name>A0ABX0VW20_9RHOB</name>
<dbReference type="PANTHER" id="PTHR12358">
    <property type="entry name" value="SPHINGOSINE KINASE"/>
    <property type="match status" value="1"/>
</dbReference>
<feature type="domain" description="DAGKc" evidence="1">
    <location>
        <begin position="1"/>
        <end position="128"/>
    </location>
</feature>
<proteinExistence type="predicted"/>
<keyword evidence="3" id="KW-1185">Reference proteome</keyword>
<reference evidence="2 3" key="1">
    <citation type="submission" date="2020-03" db="EMBL/GenBank/DDBJ databases">
        <title>Bacterial isolates of synthetic phycosphere.</title>
        <authorList>
            <person name="Fu H."/>
            <person name="Moran M.A."/>
        </authorList>
    </citation>
    <scope>NUCLEOTIDE SEQUENCE [LARGE SCALE GENOMIC DNA]</scope>
    <source>
        <strain evidence="2 3">HF1</strain>
    </source>
</reference>
<dbReference type="PROSITE" id="PS50146">
    <property type="entry name" value="DAGK"/>
    <property type="match status" value="1"/>
</dbReference>
<sequence length="298" mass="32914">MSKSICVITNPKSGTNSNDANAIDRVMAILGDQAQLIETDPESGFEGAVEKALEQGCATIVAAGGDGTIVGISSLLLDKDVTMGVLPLGTFNFFARGLGIPEDPEEAARALLHGEPKKISVGSVNGQIFLNNASLGVYPVILKNREATYKHWGRSRIVAHISMLKTFLQFDRVLKIRIMSEGVEKTIETPLVFVARSSYQLDMFNLEGEDAIKEDNFAVFTAVSQGRYTMLKNVWRLVRRTMKQGRDFDLYKVQELDIDTGRKEELVAFDGEKAKMKTPLEFRMHTDALRILVPKEGA</sequence>
<dbReference type="EMBL" id="JAATOP010000002">
    <property type="protein sequence ID" value="NIY71432.1"/>
    <property type="molecule type" value="Genomic_DNA"/>
</dbReference>
<protein>
    <submittedName>
        <fullName evidence="2">Diacylglycerol kinase</fullName>
    </submittedName>
</protein>
<evidence type="ECO:0000313" key="2">
    <source>
        <dbReference type="EMBL" id="NIY71432.1"/>
    </source>
</evidence>
<accession>A0ABX0VW20</accession>